<dbReference type="RefSeq" id="XP_002675772.1">
    <property type="nucleotide sequence ID" value="XM_002675726.1"/>
</dbReference>
<sequence>MSAPTIEQVLLKLKTHLSLTEEEQAKECPFTADEKKVFIENHGQIVSGCPAFSNHGCPFTQIHTLKTLKEKVGHIQGLENRCPAMANSSSTHDVIAQLLKD</sequence>
<dbReference type="Proteomes" id="UP000006671">
    <property type="component" value="Unassembled WGS sequence"/>
</dbReference>
<dbReference type="OrthoDB" id="10249051at2759"/>
<accession>D2VJE7</accession>
<protein>
    <submittedName>
        <fullName evidence="1">Predicted protein</fullName>
    </submittedName>
</protein>
<dbReference type="InParanoid" id="D2VJE7"/>
<keyword evidence="2" id="KW-1185">Reference proteome</keyword>
<reference evidence="1 2" key="1">
    <citation type="journal article" date="2010" name="Cell">
        <title>The genome of Naegleria gruberi illuminates early eukaryotic versatility.</title>
        <authorList>
            <person name="Fritz-Laylin L.K."/>
            <person name="Prochnik S.E."/>
            <person name="Ginger M.L."/>
            <person name="Dacks J.B."/>
            <person name="Carpenter M.L."/>
            <person name="Field M.C."/>
            <person name="Kuo A."/>
            <person name="Paredez A."/>
            <person name="Chapman J."/>
            <person name="Pham J."/>
            <person name="Shu S."/>
            <person name="Neupane R."/>
            <person name="Cipriano M."/>
            <person name="Mancuso J."/>
            <person name="Tu H."/>
            <person name="Salamov A."/>
            <person name="Lindquist E."/>
            <person name="Shapiro H."/>
            <person name="Lucas S."/>
            <person name="Grigoriev I.V."/>
            <person name="Cande W.Z."/>
            <person name="Fulton C."/>
            <person name="Rokhsar D.S."/>
            <person name="Dawson S.C."/>
        </authorList>
    </citation>
    <scope>NUCLEOTIDE SEQUENCE [LARGE SCALE GENOMIC DNA]</scope>
    <source>
        <strain evidence="1 2">NEG-M</strain>
    </source>
</reference>
<dbReference type="AlphaFoldDB" id="D2VJE7"/>
<evidence type="ECO:0000313" key="1">
    <source>
        <dbReference type="EMBL" id="EFC43028.1"/>
    </source>
</evidence>
<proteinExistence type="predicted"/>
<name>D2VJE7_NAEGR</name>
<gene>
    <name evidence="1" type="ORF">NAEGRDRAFT_69012</name>
</gene>
<dbReference type="VEuPathDB" id="AmoebaDB:NAEGRDRAFT_69012"/>
<dbReference type="OMA" id="CPAMANS"/>
<evidence type="ECO:0000313" key="2">
    <source>
        <dbReference type="Proteomes" id="UP000006671"/>
    </source>
</evidence>
<dbReference type="EMBL" id="GG738876">
    <property type="protein sequence ID" value="EFC43028.1"/>
    <property type="molecule type" value="Genomic_DNA"/>
</dbReference>
<dbReference type="GeneID" id="8853002"/>
<organism evidence="2">
    <name type="scientific">Naegleria gruberi</name>
    <name type="common">Amoeba</name>
    <dbReference type="NCBI Taxonomy" id="5762"/>
    <lineage>
        <taxon>Eukaryota</taxon>
        <taxon>Discoba</taxon>
        <taxon>Heterolobosea</taxon>
        <taxon>Tetramitia</taxon>
        <taxon>Eutetramitia</taxon>
        <taxon>Vahlkampfiidae</taxon>
        <taxon>Naegleria</taxon>
    </lineage>
</organism>
<dbReference type="KEGG" id="ngr:NAEGRDRAFT_69012"/>